<organism evidence="1 2">
    <name type="scientific">Setaria digitata</name>
    <dbReference type="NCBI Taxonomy" id="48799"/>
    <lineage>
        <taxon>Eukaryota</taxon>
        <taxon>Metazoa</taxon>
        <taxon>Ecdysozoa</taxon>
        <taxon>Nematoda</taxon>
        <taxon>Chromadorea</taxon>
        <taxon>Rhabditida</taxon>
        <taxon>Spirurina</taxon>
        <taxon>Spiruromorpha</taxon>
        <taxon>Filarioidea</taxon>
        <taxon>Setariidae</taxon>
        <taxon>Setaria</taxon>
    </lineage>
</organism>
<reference evidence="2" key="1">
    <citation type="submission" date="2022-11" db="UniProtKB">
        <authorList>
            <consortium name="WormBaseParasite"/>
        </authorList>
    </citation>
    <scope>IDENTIFICATION</scope>
</reference>
<proteinExistence type="predicted"/>
<name>A0A915PLA0_9BILA</name>
<accession>A0A915PLA0</accession>
<evidence type="ECO:0000313" key="1">
    <source>
        <dbReference type="Proteomes" id="UP000887581"/>
    </source>
</evidence>
<keyword evidence="1" id="KW-1185">Reference proteome</keyword>
<sequence length="56" mass="6595">MHQKKPEKDTCYRKMTNELTDLVIATPHWSFRTVIDVVRRPVSRDTQCPSFECPTT</sequence>
<dbReference type="Proteomes" id="UP000887581">
    <property type="component" value="Unplaced"/>
</dbReference>
<dbReference type="WBParaSite" id="sdigi.contig24.g1963.t1">
    <property type="protein sequence ID" value="sdigi.contig24.g1963.t1"/>
    <property type="gene ID" value="sdigi.contig24.g1963"/>
</dbReference>
<dbReference type="AlphaFoldDB" id="A0A915PLA0"/>
<evidence type="ECO:0000313" key="2">
    <source>
        <dbReference type="WBParaSite" id="sdigi.contig24.g1963.t1"/>
    </source>
</evidence>
<protein>
    <submittedName>
        <fullName evidence="2">Uncharacterized protein</fullName>
    </submittedName>
</protein>